<proteinExistence type="predicted"/>
<reference evidence="2" key="1">
    <citation type="submission" date="2021-06" db="EMBL/GenBank/DDBJ databases">
        <authorList>
            <person name="Kallberg Y."/>
            <person name="Tangrot J."/>
            <person name="Rosling A."/>
        </authorList>
    </citation>
    <scope>NUCLEOTIDE SEQUENCE</scope>
    <source>
        <strain evidence="2">MA453B</strain>
    </source>
</reference>
<evidence type="ECO:0000313" key="3">
    <source>
        <dbReference type="Proteomes" id="UP000789405"/>
    </source>
</evidence>
<keyword evidence="1" id="KW-0732">Signal</keyword>
<feature type="chain" id="PRO_5040267455" evidence="1">
    <location>
        <begin position="22"/>
        <end position="102"/>
    </location>
</feature>
<dbReference type="EMBL" id="CAJVPY010036624">
    <property type="protein sequence ID" value="CAG8802190.1"/>
    <property type="molecule type" value="Genomic_DNA"/>
</dbReference>
<evidence type="ECO:0000313" key="2">
    <source>
        <dbReference type="EMBL" id="CAG8802190.1"/>
    </source>
</evidence>
<dbReference type="Proteomes" id="UP000789405">
    <property type="component" value="Unassembled WGS sequence"/>
</dbReference>
<feature type="non-terminal residue" evidence="2">
    <location>
        <position position="1"/>
    </location>
</feature>
<evidence type="ECO:0000256" key="1">
    <source>
        <dbReference type="SAM" id="SignalP"/>
    </source>
</evidence>
<dbReference type="InterPro" id="IPR011043">
    <property type="entry name" value="Gal_Oxase/kelch_b-propeller"/>
</dbReference>
<accession>A0A9N9JXG5</accession>
<protein>
    <submittedName>
        <fullName evidence="2">21539_t:CDS:1</fullName>
    </submittedName>
</protein>
<comment type="caution">
    <text evidence="2">The sequence shown here is derived from an EMBL/GenBank/DDBJ whole genome shotgun (WGS) entry which is preliminary data.</text>
</comment>
<sequence>MRSSDTLFLLLIILFIEWIKCYSPAGRRELASVLVSNKLYFYGDGIGMLVSKAAYSAIVYENDIIIFGGGATLNSPGIINDLVTVVDSINAKMYIWSGEDNN</sequence>
<gene>
    <name evidence="2" type="ORF">DERYTH_LOCUS23622</name>
</gene>
<dbReference type="AlphaFoldDB" id="A0A9N9JXG5"/>
<keyword evidence="3" id="KW-1185">Reference proteome</keyword>
<organism evidence="2 3">
    <name type="scientific">Dentiscutata erythropus</name>
    <dbReference type="NCBI Taxonomy" id="1348616"/>
    <lineage>
        <taxon>Eukaryota</taxon>
        <taxon>Fungi</taxon>
        <taxon>Fungi incertae sedis</taxon>
        <taxon>Mucoromycota</taxon>
        <taxon>Glomeromycotina</taxon>
        <taxon>Glomeromycetes</taxon>
        <taxon>Diversisporales</taxon>
        <taxon>Gigasporaceae</taxon>
        <taxon>Dentiscutata</taxon>
    </lineage>
</organism>
<dbReference type="SUPFAM" id="SSF50965">
    <property type="entry name" value="Galactose oxidase, central domain"/>
    <property type="match status" value="1"/>
</dbReference>
<name>A0A9N9JXG5_9GLOM</name>
<feature type="signal peptide" evidence="1">
    <location>
        <begin position="1"/>
        <end position="21"/>
    </location>
</feature>